<proteinExistence type="predicted"/>
<gene>
    <name evidence="2" type="ORF">CWS72_26275</name>
</gene>
<feature type="transmembrane region" description="Helical" evidence="1">
    <location>
        <begin position="12"/>
        <end position="34"/>
    </location>
</feature>
<dbReference type="EMBL" id="PIUM01000054">
    <property type="protein sequence ID" value="PKU21512.1"/>
    <property type="molecule type" value="Genomic_DNA"/>
</dbReference>
<evidence type="ECO:0000313" key="3">
    <source>
        <dbReference type="Proteomes" id="UP000233293"/>
    </source>
</evidence>
<dbReference type="AlphaFoldDB" id="A0A2N3PM98"/>
<evidence type="ECO:0000313" key="2">
    <source>
        <dbReference type="EMBL" id="PKU21512.1"/>
    </source>
</evidence>
<evidence type="ECO:0000256" key="1">
    <source>
        <dbReference type="SAM" id="Phobius"/>
    </source>
</evidence>
<accession>A0A2N3PM98</accession>
<keyword evidence="1" id="KW-1133">Transmembrane helix</keyword>
<reference evidence="3" key="1">
    <citation type="submission" date="2017-12" db="EMBL/GenBank/DDBJ databases">
        <title>Draft genome sequence of Telmatospirillum siberiense 26-4b1T, an acidotolerant peatland alphaproteobacterium potentially involved in sulfur cycling.</title>
        <authorList>
            <person name="Hausmann B."/>
            <person name="Pjevac P."/>
            <person name="Schreck K."/>
            <person name="Herbold C.W."/>
            <person name="Daims H."/>
            <person name="Wagner M."/>
            <person name="Pester M."/>
            <person name="Loy A."/>
        </authorList>
    </citation>
    <scope>NUCLEOTIDE SEQUENCE [LARGE SCALE GENOMIC DNA]</scope>
    <source>
        <strain evidence="3">26-4b1</strain>
    </source>
</reference>
<sequence length="94" mass="10963">MTSKLSEALINILYIFFIVICTVIIGGNFPFCILNTKLPLTNDKNTSSAEIKLHLSRILRRWHHRLPDQQMRLAKLHIYNAAMHYLRRPNDTST</sequence>
<name>A0A2N3PM98_9PROT</name>
<keyword evidence="1" id="KW-0812">Transmembrane</keyword>
<organism evidence="2 3">
    <name type="scientific">Telmatospirillum siberiense</name>
    <dbReference type="NCBI Taxonomy" id="382514"/>
    <lineage>
        <taxon>Bacteria</taxon>
        <taxon>Pseudomonadati</taxon>
        <taxon>Pseudomonadota</taxon>
        <taxon>Alphaproteobacteria</taxon>
        <taxon>Rhodospirillales</taxon>
        <taxon>Rhodospirillaceae</taxon>
        <taxon>Telmatospirillum</taxon>
    </lineage>
</organism>
<dbReference type="Proteomes" id="UP000233293">
    <property type="component" value="Unassembled WGS sequence"/>
</dbReference>
<keyword evidence="1" id="KW-0472">Membrane</keyword>
<keyword evidence="3" id="KW-1185">Reference proteome</keyword>
<comment type="caution">
    <text evidence="2">The sequence shown here is derived from an EMBL/GenBank/DDBJ whole genome shotgun (WGS) entry which is preliminary data.</text>
</comment>
<protein>
    <submittedName>
        <fullName evidence="2">Uncharacterized protein</fullName>
    </submittedName>
</protein>